<protein>
    <recommendedName>
        <fullName evidence="2">Phosphatidylinositol-specific phospholipase C X domain-containing protein</fullName>
    </recommendedName>
</protein>
<dbReference type="AlphaFoldDB" id="A0A6C0B6E3"/>
<evidence type="ECO:0000313" key="3">
    <source>
        <dbReference type="EMBL" id="QHS87622.1"/>
    </source>
</evidence>
<dbReference type="PROSITE" id="PS50007">
    <property type="entry name" value="PIPLC_X_DOMAIN"/>
    <property type="match status" value="1"/>
</dbReference>
<keyword evidence="1" id="KW-0812">Transmembrane</keyword>
<feature type="transmembrane region" description="Helical" evidence="1">
    <location>
        <begin position="9"/>
        <end position="27"/>
    </location>
</feature>
<keyword evidence="1" id="KW-0472">Membrane</keyword>
<proteinExistence type="predicted"/>
<organism evidence="3">
    <name type="scientific">viral metagenome</name>
    <dbReference type="NCBI Taxonomy" id="1070528"/>
    <lineage>
        <taxon>unclassified sequences</taxon>
        <taxon>metagenomes</taxon>
        <taxon>organismal metagenomes</taxon>
    </lineage>
</organism>
<dbReference type="SUPFAM" id="SSF51695">
    <property type="entry name" value="PLC-like phosphodiesterases"/>
    <property type="match status" value="1"/>
</dbReference>
<evidence type="ECO:0000256" key="1">
    <source>
        <dbReference type="SAM" id="Phobius"/>
    </source>
</evidence>
<feature type="domain" description="Phosphatidylinositol-specific phospholipase C X" evidence="2">
    <location>
        <begin position="80"/>
        <end position="224"/>
    </location>
</feature>
<dbReference type="EMBL" id="MN739083">
    <property type="protein sequence ID" value="QHS87622.1"/>
    <property type="molecule type" value="Genomic_DNA"/>
</dbReference>
<dbReference type="InterPro" id="IPR017946">
    <property type="entry name" value="PLC-like_Pdiesterase_TIM-brl"/>
</dbReference>
<name>A0A6C0B6E3_9ZZZZ</name>
<sequence>MDSLIPTKLILFVFIIMISLFILYRIWSKQAKPIYSTIVEPVVEGFGEAQDPKTETEVLRAKYDKTPLSIKGGIPEKYVDLPIREFIVKSSYNSAISGLYASTDALKLTLERGCRFIDFEIFSRNDVEYVSYSGDPEYKTMGTENVSKNRLKLTDALNTAAGSAFSSPTPSTNDPLFILLRIKDNTSPIYKRIAKHINTAFSERLFKGTFNSGTPIGELQGRVVILLDTLSAPKWNEYDKCDSKPNQCLDKVVHLEAGTTNFPLYAYADLLTLPKVIVNRNTKNLKTNINSFMIVEPPQFDAIKPPKPADALNDWHPQFLVYKFYNPGTNELTEYEALFNKYECAFVPMSVYIADANLINSNNLEAKDTDSN</sequence>
<accession>A0A6C0B6E3</accession>
<dbReference type="Pfam" id="PF00388">
    <property type="entry name" value="PI-PLC-X"/>
    <property type="match status" value="1"/>
</dbReference>
<reference evidence="3" key="1">
    <citation type="journal article" date="2020" name="Nature">
        <title>Giant virus diversity and host interactions through global metagenomics.</title>
        <authorList>
            <person name="Schulz F."/>
            <person name="Roux S."/>
            <person name="Paez-Espino D."/>
            <person name="Jungbluth S."/>
            <person name="Walsh D.A."/>
            <person name="Denef V.J."/>
            <person name="McMahon K.D."/>
            <person name="Konstantinidis K.T."/>
            <person name="Eloe-Fadrosh E.A."/>
            <person name="Kyrpides N.C."/>
            <person name="Woyke T."/>
        </authorList>
    </citation>
    <scope>NUCLEOTIDE SEQUENCE</scope>
    <source>
        <strain evidence="3">GVMAG-M-3300010157-4</strain>
    </source>
</reference>
<dbReference type="GO" id="GO:0008081">
    <property type="term" value="F:phosphoric diester hydrolase activity"/>
    <property type="evidence" value="ECO:0007669"/>
    <property type="project" value="InterPro"/>
</dbReference>
<dbReference type="InterPro" id="IPR000909">
    <property type="entry name" value="PLipase_C_PInositol-sp_X_dom"/>
</dbReference>
<dbReference type="GO" id="GO:0006629">
    <property type="term" value="P:lipid metabolic process"/>
    <property type="evidence" value="ECO:0007669"/>
    <property type="project" value="InterPro"/>
</dbReference>
<evidence type="ECO:0000259" key="2">
    <source>
        <dbReference type="Pfam" id="PF00388"/>
    </source>
</evidence>
<keyword evidence="1" id="KW-1133">Transmembrane helix</keyword>
<dbReference type="Gene3D" id="3.20.20.190">
    <property type="entry name" value="Phosphatidylinositol (PI) phosphodiesterase"/>
    <property type="match status" value="1"/>
</dbReference>